<organism evidence="1 2">
    <name type="scientific">Leucocoprinus leucothites</name>
    <dbReference type="NCBI Taxonomy" id="201217"/>
    <lineage>
        <taxon>Eukaryota</taxon>
        <taxon>Fungi</taxon>
        <taxon>Dikarya</taxon>
        <taxon>Basidiomycota</taxon>
        <taxon>Agaricomycotina</taxon>
        <taxon>Agaricomycetes</taxon>
        <taxon>Agaricomycetidae</taxon>
        <taxon>Agaricales</taxon>
        <taxon>Agaricineae</taxon>
        <taxon>Agaricaceae</taxon>
        <taxon>Leucocoprinus</taxon>
    </lineage>
</organism>
<proteinExistence type="predicted"/>
<sequence>MATEIWCLFIDQDNNPVASVIRVKADYIAALKETVKEKFPKRLKDASNNELRELVNTIVFSDIHNVVNLSSGKKVMDLELRDDELLLVQVPYDCNRSDKRKRGEEEEEEAPPQPKLLKTAIYGIMTPSSLSSDEEVPLQVKLLKTAIDNMTPSLLVRPGAFKYVSGPGRAIGSNFPFEPYTIPLVFLHEDFAIFKTRCEAAPSKRAIDCFDQLTYTSCSWLGSELRRREQIQSLLDEYLGLGLDRQKMMGTEFTTDGSLDTAMPIFIRECKEPGDALNIAILYYRRFLIKAFEHPHHYYNYNTRIPCIILVDMGMFLGFYGAVWDGTRVRVESLTRPFDLTTHLLERTARLEIASALDAFVDAVKNIRAHYKSITTEAKANPDRSEHYNRINKARSYPFITSYMDKDNDQAVNFTYTARLHDEKLLFDSTLKEPNSGECFIKFTQRYSEAAHIYLASRGWAPRLR</sequence>
<protein>
    <submittedName>
        <fullName evidence="1">Uncharacterized protein</fullName>
    </submittedName>
</protein>
<name>A0A8H5CPR4_9AGAR</name>
<evidence type="ECO:0000313" key="2">
    <source>
        <dbReference type="Proteomes" id="UP000559027"/>
    </source>
</evidence>
<gene>
    <name evidence="1" type="ORF">D9756_011047</name>
</gene>
<accession>A0A8H5CPR4</accession>
<evidence type="ECO:0000313" key="1">
    <source>
        <dbReference type="EMBL" id="KAF5345600.1"/>
    </source>
</evidence>
<dbReference type="Proteomes" id="UP000559027">
    <property type="component" value="Unassembled WGS sequence"/>
</dbReference>
<dbReference type="EMBL" id="JAACJO010000043">
    <property type="protein sequence ID" value="KAF5345600.1"/>
    <property type="molecule type" value="Genomic_DNA"/>
</dbReference>
<dbReference type="AlphaFoldDB" id="A0A8H5CPR4"/>
<reference evidence="1 2" key="1">
    <citation type="journal article" date="2020" name="ISME J.">
        <title>Uncovering the hidden diversity of litter-decomposition mechanisms in mushroom-forming fungi.</title>
        <authorList>
            <person name="Floudas D."/>
            <person name="Bentzer J."/>
            <person name="Ahren D."/>
            <person name="Johansson T."/>
            <person name="Persson P."/>
            <person name="Tunlid A."/>
        </authorList>
    </citation>
    <scope>NUCLEOTIDE SEQUENCE [LARGE SCALE GENOMIC DNA]</scope>
    <source>
        <strain evidence="1 2">CBS 146.42</strain>
    </source>
</reference>
<comment type="caution">
    <text evidence="1">The sequence shown here is derived from an EMBL/GenBank/DDBJ whole genome shotgun (WGS) entry which is preliminary data.</text>
</comment>
<keyword evidence="2" id="KW-1185">Reference proteome</keyword>
<dbReference type="OrthoDB" id="4062651at2759"/>